<dbReference type="InterPro" id="IPR036870">
    <property type="entry name" value="Ribosomal_bS18_sf"/>
</dbReference>
<dbReference type="GO" id="GO:0003735">
    <property type="term" value="F:structural constituent of ribosome"/>
    <property type="evidence" value="ECO:0007669"/>
    <property type="project" value="InterPro"/>
</dbReference>
<proteinExistence type="inferred from homology"/>
<dbReference type="NCBIfam" id="TIGR00165">
    <property type="entry name" value="S18"/>
    <property type="match status" value="1"/>
</dbReference>
<gene>
    <name evidence="4" type="ORF">METZ01_LOCUS79679</name>
</gene>
<dbReference type="GO" id="GO:0006412">
    <property type="term" value="P:translation"/>
    <property type="evidence" value="ECO:0007669"/>
    <property type="project" value="InterPro"/>
</dbReference>
<evidence type="ECO:0008006" key="5">
    <source>
        <dbReference type="Google" id="ProtNLM"/>
    </source>
</evidence>
<evidence type="ECO:0000256" key="2">
    <source>
        <dbReference type="ARBA" id="ARBA00022980"/>
    </source>
</evidence>
<dbReference type="Pfam" id="PF01084">
    <property type="entry name" value="Ribosomal_S18"/>
    <property type="match status" value="1"/>
</dbReference>
<dbReference type="EMBL" id="UINC01006320">
    <property type="protein sequence ID" value="SVA26825.1"/>
    <property type="molecule type" value="Genomic_DNA"/>
</dbReference>
<dbReference type="GO" id="GO:0022627">
    <property type="term" value="C:cytosolic small ribosomal subunit"/>
    <property type="evidence" value="ECO:0007669"/>
    <property type="project" value="TreeGrafter"/>
</dbReference>
<dbReference type="SUPFAM" id="SSF46911">
    <property type="entry name" value="Ribosomal protein S18"/>
    <property type="match status" value="1"/>
</dbReference>
<accession>A0A381UF40</accession>
<sequence length="51" mass="5950">VKLLRRFVNDQGKIMPRRITGTSAKMHRKLVRAIKRARSIALMPYVERGTE</sequence>
<organism evidence="4">
    <name type="scientific">marine metagenome</name>
    <dbReference type="NCBI Taxonomy" id="408172"/>
    <lineage>
        <taxon>unclassified sequences</taxon>
        <taxon>metagenomes</taxon>
        <taxon>ecological metagenomes</taxon>
    </lineage>
</organism>
<dbReference type="AlphaFoldDB" id="A0A381UF40"/>
<dbReference type="PANTHER" id="PTHR13479:SF40">
    <property type="entry name" value="SMALL RIBOSOMAL SUBUNIT PROTEIN BS18M"/>
    <property type="match status" value="1"/>
</dbReference>
<evidence type="ECO:0000313" key="4">
    <source>
        <dbReference type="EMBL" id="SVA26825.1"/>
    </source>
</evidence>
<feature type="non-terminal residue" evidence="4">
    <location>
        <position position="1"/>
    </location>
</feature>
<dbReference type="GO" id="GO:0070181">
    <property type="term" value="F:small ribosomal subunit rRNA binding"/>
    <property type="evidence" value="ECO:0007669"/>
    <property type="project" value="TreeGrafter"/>
</dbReference>
<reference evidence="4" key="1">
    <citation type="submission" date="2018-05" db="EMBL/GenBank/DDBJ databases">
        <authorList>
            <person name="Lanie J.A."/>
            <person name="Ng W.-L."/>
            <person name="Kazmierczak K.M."/>
            <person name="Andrzejewski T.M."/>
            <person name="Davidsen T.M."/>
            <person name="Wayne K.J."/>
            <person name="Tettelin H."/>
            <person name="Glass J.I."/>
            <person name="Rusch D."/>
            <person name="Podicherti R."/>
            <person name="Tsui H.-C.T."/>
            <person name="Winkler M.E."/>
        </authorList>
    </citation>
    <scope>NUCLEOTIDE SEQUENCE</scope>
</reference>
<dbReference type="InterPro" id="IPR001648">
    <property type="entry name" value="Ribosomal_bS18"/>
</dbReference>
<keyword evidence="3" id="KW-0687">Ribonucleoprotein</keyword>
<name>A0A381UF40_9ZZZZ</name>
<comment type="similarity">
    <text evidence="1">Belongs to the bacterial ribosomal protein bS18 family.</text>
</comment>
<dbReference type="PRINTS" id="PR00974">
    <property type="entry name" value="RIBOSOMALS18"/>
</dbReference>
<dbReference type="PANTHER" id="PTHR13479">
    <property type="entry name" value="30S RIBOSOMAL PROTEIN S18"/>
    <property type="match status" value="1"/>
</dbReference>
<keyword evidence="2" id="KW-0689">Ribosomal protein</keyword>
<evidence type="ECO:0000256" key="3">
    <source>
        <dbReference type="ARBA" id="ARBA00023274"/>
    </source>
</evidence>
<evidence type="ECO:0000256" key="1">
    <source>
        <dbReference type="ARBA" id="ARBA00005589"/>
    </source>
</evidence>
<protein>
    <recommendedName>
        <fullName evidence="5">Ribosomal protein S18</fullName>
    </recommendedName>
</protein>
<dbReference type="Gene3D" id="4.10.640.10">
    <property type="entry name" value="Ribosomal protein S18"/>
    <property type="match status" value="1"/>
</dbReference>